<keyword evidence="2" id="KW-1185">Reference proteome</keyword>
<accession>A0A5N5ST92</accession>
<evidence type="ECO:0000313" key="2">
    <source>
        <dbReference type="Proteomes" id="UP000326759"/>
    </source>
</evidence>
<reference evidence="1 2" key="1">
    <citation type="journal article" date="2019" name="PLoS Biol.">
        <title>Sex chromosomes control vertical transmission of feminizing Wolbachia symbionts in an isopod.</title>
        <authorList>
            <person name="Becking T."/>
            <person name="Chebbi M.A."/>
            <person name="Giraud I."/>
            <person name="Moumen B."/>
            <person name="Laverre T."/>
            <person name="Caubet Y."/>
            <person name="Peccoud J."/>
            <person name="Gilbert C."/>
            <person name="Cordaux R."/>
        </authorList>
    </citation>
    <scope>NUCLEOTIDE SEQUENCE [LARGE SCALE GENOMIC DNA]</scope>
    <source>
        <strain evidence="1">ANa2</strain>
        <tissue evidence="1">Whole body excluding digestive tract and cuticle</tissue>
    </source>
</reference>
<dbReference type="AlphaFoldDB" id="A0A5N5ST92"/>
<evidence type="ECO:0000313" key="1">
    <source>
        <dbReference type="EMBL" id="KAB7497128.1"/>
    </source>
</evidence>
<gene>
    <name evidence="1" type="ORF">Anas_10050</name>
</gene>
<dbReference type="EMBL" id="SEYY01020658">
    <property type="protein sequence ID" value="KAB7497128.1"/>
    <property type="molecule type" value="Genomic_DNA"/>
</dbReference>
<dbReference type="OrthoDB" id="412876at2759"/>
<name>A0A5N5ST92_9CRUS</name>
<protein>
    <submittedName>
        <fullName evidence="1">Uncharacterized protein</fullName>
    </submittedName>
</protein>
<proteinExistence type="predicted"/>
<dbReference type="Proteomes" id="UP000326759">
    <property type="component" value="Unassembled WGS sequence"/>
</dbReference>
<comment type="caution">
    <text evidence="1">The sequence shown here is derived from an EMBL/GenBank/DDBJ whole genome shotgun (WGS) entry which is preliminary data.</text>
</comment>
<sequence>MQVFTPCLNPVTGEKEWSLQPEDYDFKQEIARSSYADMLHDKERMKCILKESEEVFHILEVKEGKFMS</sequence>
<organism evidence="1 2">
    <name type="scientific">Armadillidium nasatum</name>
    <dbReference type="NCBI Taxonomy" id="96803"/>
    <lineage>
        <taxon>Eukaryota</taxon>
        <taxon>Metazoa</taxon>
        <taxon>Ecdysozoa</taxon>
        <taxon>Arthropoda</taxon>
        <taxon>Crustacea</taxon>
        <taxon>Multicrustacea</taxon>
        <taxon>Malacostraca</taxon>
        <taxon>Eumalacostraca</taxon>
        <taxon>Peracarida</taxon>
        <taxon>Isopoda</taxon>
        <taxon>Oniscidea</taxon>
        <taxon>Crinocheta</taxon>
        <taxon>Armadillidiidae</taxon>
        <taxon>Armadillidium</taxon>
    </lineage>
</organism>